<gene>
    <name evidence="3" type="ORF">FDZ14_31550</name>
</gene>
<organism evidence="3 4">
    <name type="scientific">Priestia megaterium</name>
    <name type="common">Bacillus megaterium</name>
    <dbReference type="NCBI Taxonomy" id="1404"/>
    <lineage>
        <taxon>Bacteria</taxon>
        <taxon>Bacillati</taxon>
        <taxon>Bacillota</taxon>
        <taxon>Bacilli</taxon>
        <taxon>Bacillales</taxon>
        <taxon>Bacillaceae</taxon>
        <taxon>Priestia</taxon>
    </lineage>
</organism>
<dbReference type="SUPFAM" id="SSF50249">
    <property type="entry name" value="Nucleic acid-binding proteins"/>
    <property type="match status" value="1"/>
</dbReference>
<dbReference type="InterPro" id="IPR000424">
    <property type="entry name" value="Primosome_PriB/ssb"/>
</dbReference>
<accession>A0A6M6E868</accession>
<evidence type="ECO:0000313" key="3">
    <source>
        <dbReference type="EMBL" id="QJX80628.1"/>
    </source>
</evidence>
<keyword evidence="3" id="KW-0614">Plasmid</keyword>
<protein>
    <submittedName>
        <fullName evidence="3">Single-stranded DNA-binding protein</fullName>
    </submittedName>
</protein>
<proteinExistence type="predicted"/>
<name>A0A6M6E868_PRIMG</name>
<dbReference type="Proteomes" id="UP000501076">
    <property type="component" value="Plasmid pFDU301A"/>
</dbReference>
<dbReference type="InterPro" id="IPR012340">
    <property type="entry name" value="NA-bd_OB-fold"/>
</dbReference>
<evidence type="ECO:0000256" key="1">
    <source>
        <dbReference type="ARBA" id="ARBA00023125"/>
    </source>
</evidence>
<dbReference type="RefSeq" id="WP_171778623.1">
    <property type="nucleotide sequence ID" value="NZ_CP045273.1"/>
</dbReference>
<reference evidence="3 4" key="1">
    <citation type="submission" date="2019-10" db="EMBL/GenBank/DDBJ databases">
        <title>Complete genome sequences for adaption low water activity.</title>
        <authorList>
            <person name="Zhao L."/>
            <person name="Zhong J."/>
        </authorList>
    </citation>
    <scope>NUCLEOTIDE SEQUENCE [LARGE SCALE GENOMIC DNA]</scope>
    <source>
        <strain evidence="3 4">FDU301</strain>
        <plasmid evidence="4">pfdu301a</plasmid>
    </source>
</reference>
<evidence type="ECO:0000313" key="4">
    <source>
        <dbReference type="Proteomes" id="UP000501076"/>
    </source>
</evidence>
<dbReference type="Gene3D" id="2.40.50.140">
    <property type="entry name" value="Nucleic acid-binding proteins"/>
    <property type="match status" value="1"/>
</dbReference>
<evidence type="ECO:0000256" key="2">
    <source>
        <dbReference type="PROSITE-ProRule" id="PRU00252"/>
    </source>
</evidence>
<dbReference type="Pfam" id="PF00436">
    <property type="entry name" value="SSB"/>
    <property type="match status" value="1"/>
</dbReference>
<dbReference type="PROSITE" id="PS50935">
    <property type="entry name" value="SSB"/>
    <property type="match status" value="1"/>
</dbReference>
<keyword evidence="1 2" id="KW-0238">DNA-binding</keyword>
<dbReference type="EMBL" id="CP045273">
    <property type="protein sequence ID" value="QJX80628.1"/>
    <property type="molecule type" value="Genomic_DNA"/>
</dbReference>
<sequence length="323" mass="37604">MKEIKTKPFKNKVTISGEIYSKDESINYIPFPLAGFDIRSYREQKDPTEEAVFDEIRIIRFNDEEVLDTYEIGDRVLIKGEAQSRNYKTTHPLDNDLIQNAVDLYTNFFQEGELPAEKQPTSRIKQPISWDKLFEYNLIDEIPADSIVREDGQRERTDTQSYIYRVDYNGEVFKETEHTAFEVIAHEIVKLDEVLDPLIGDQNQITYHGRVSRTPSFDVVEGNQFAKVTVQSFVEYFLPDEKRFVFFNFFVWGKNAEIILAELDEGDMVRFTGRIQSRVIERTIRLKKKNAAGKTKRKKITVNEITREVSIVKMAKILSKASS</sequence>
<dbReference type="AlphaFoldDB" id="A0A6M6E868"/>
<geneLocation type="plasmid" evidence="4">
    <name>pfdu301a</name>
</geneLocation>
<dbReference type="GO" id="GO:0003697">
    <property type="term" value="F:single-stranded DNA binding"/>
    <property type="evidence" value="ECO:0007669"/>
    <property type="project" value="InterPro"/>
</dbReference>